<evidence type="ECO:0000256" key="9">
    <source>
        <dbReference type="PIRSR" id="PIRSR601577-2"/>
    </source>
</evidence>
<dbReference type="KEGG" id="shx:MS3_00007218"/>
<dbReference type="RefSeq" id="XP_035588695.1">
    <property type="nucleotide sequence ID" value="XM_035730972.1"/>
</dbReference>
<evidence type="ECO:0000256" key="8">
    <source>
        <dbReference type="PIRSR" id="PIRSR601577-1"/>
    </source>
</evidence>
<keyword evidence="4 10" id="KW-0378">Hydrolase</keyword>
<dbReference type="EMBL" id="AMPZ03000005">
    <property type="protein sequence ID" value="KAH9582464.1"/>
    <property type="molecule type" value="Genomic_DNA"/>
</dbReference>
<dbReference type="PANTHER" id="PTHR10942:SF0">
    <property type="entry name" value="LEISHMANOLYSIN-LIKE PEPTIDASE"/>
    <property type="match status" value="1"/>
</dbReference>
<dbReference type="Proteomes" id="UP000471633">
    <property type="component" value="Unassembled WGS sequence"/>
</dbReference>
<evidence type="ECO:0000256" key="10">
    <source>
        <dbReference type="RuleBase" id="RU366077"/>
    </source>
</evidence>
<comment type="similarity">
    <text evidence="1 10">Belongs to the peptidase M8 family.</text>
</comment>
<reference evidence="12" key="4">
    <citation type="journal article" date="2022" name="PLoS Pathog.">
        <title>Chromosome-level genome of Schistosoma haematobium underpins genome-wide explorations of molecular variation.</title>
        <authorList>
            <person name="Stroehlein A.J."/>
            <person name="Korhonen P.K."/>
            <person name="Lee V.V."/>
            <person name="Ralph S.A."/>
            <person name="Mentink-Kane M."/>
            <person name="You H."/>
            <person name="McManus D.P."/>
            <person name="Tchuente L.T."/>
            <person name="Stothard J.R."/>
            <person name="Kaur P."/>
            <person name="Dudchenko O."/>
            <person name="Aiden E.L."/>
            <person name="Yang B."/>
            <person name="Yang H."/>
            <person name="Emery A.M."/>
            <person name="Webster B.L."/>
            <person name="Brindley P.J."/>
            <person name="Rollinson D."/>
            <person name="Chang B.C.H."/>
            <person name="Gasser R.B."/>
            <person name="Young N.D."/>
        </authorList>
    </citation>
    <scope>NUCLEOTIDE SEQUENCE</scope>
</reference>
<dbReference type="EC" id="3.4.24.-" evidence="10"/>
<evidence type="ECO:0000256" key="1">
    <source>
        <dbReference type="ARBA" id="ARBA00005860"/>
    </source>
</evidence>
<dbReference type="GO" id="GO:0046872">
    <property type="term" value="F:metal ion binding"/>
    <property type="evidence" value="ECO:0007669"/>
    <property type="project" value="UniProtKB-KW"/>
</dbReference>
<dbReference type="GO" id="GO:0005737">
    <property type="term" value="C:cytoplasm"/>
    <property type="evidence" value="ECO:0007669"/>
    <property type="project" value="TreeGrafter"/>
</dbReference>
<keyword evidence="13" id="KW-1185">Reference proteome</keyword>
<feature type="region of interest" description="Disordered" evidence="11">
    <location>
        <begin position="121"/>
        <end position="141"/>
    </location>
</feature>
<dbReference type="CTD" id="24595557"/>
<reference evidence="12" key="3">
    <citation type="submission" date="2021-06" db="EMBL/GenBank/DDBJ databases">
        <title>Chromosome-level genome assembly for S. haematobium.</title>
        <authorList>
            <person name="Stroehlein A.J."/>
        </authorList>
    </citation>
    <scope>NUCLEOTIDE SEQUENCE</scope>
</reference>
<dbReference type="PANTHER" id="PTHR10942">
    <property type="entry name" value="LEISHMANOLYSIN-LIKE PEPTIDASE"/>
    <property type="match status" value="1"/>
</dbReference>
<evidence type="ECO:0000313" key="13">
    <source>
        <dbReference type="Proteomes" id="UP000471633"/>
    </source>
</evidence>
<keyword evidence="3 9" id="KW-0479">Metal-binding</keyword>
<dbReference type="Pfam" id="PF20049">
    <property type="entry name" value="DUF6451"/>
    <property type="match status" value="1"/>
</dbReference>
<comment type="cofactor">
    <cofactor evidence="9 10">
        <name>Zn(2+)</name>
        <dbReference type="ChEBI" id="CHEBI:29105"/>
    </cofactor>
    <text evidence="9 10">Binds 1 zinc ion per subunit.</text>
</comment>
<dbReference type="SUPFAM" id="SSF55486">
    <property type="entry name" value="Metalloproteases ('zincins'), catalytic domain"/>
    <property type="match status" value="1"/>
</dbReference>
<evidence type="ECO:0000256" key="7">
    <source>
        <dbReference type="ARBA" id="ARBA00039717"/>
    </source>
</evidence>
<organism evidence="12 13">
    <name type="scientific">Schistosoma haematobium</name>
    <name type="common">Blood fluke</name>
    <dbReference type="NCBI Taxonomy" id="6185"/>
    <lineage>
        <taxon>Eukaryota</taxon>
        <taxon>Metazoa</taxon>
        <taxon>Spiralia</taxon>
        <taxon>Lophotrochozoa</taxon>
        <taxon>Platyhelminthes</taxon>
        <taxon>Trematoda</taxon>
        <taxon>Digenea</taxon>
        <taxon>Strigeidida</taxon>
        <taxon>Schistosomatoidea</taxon>
        <taxon>Schistosomatidae</taxon>
        <taxon>Schistosoma</taxon>
    </lineage>
</organism>
<dbReference type="Pfam" id="PF01457">
    <property type="entry name" value="Peptidase_M8"/>
    <property type="match status" value="1"/>
</dbReference>
<keyword evidence="5 9" id="KW-0862">Zinc</keyword>
<reference evidence="12" key="2">
    <citation type="journal article" date="2019" name="Gigascience">
        <title>High-quality Schistosoma haematobium genome achieved by single-molecule and long-range sequencing.</title>
        <authorList>
            <person name="Stroehlein A.J."/>
            <person name="Korhonen P.K."/>
            <person name="Chong T.M."/>
            <person name="Lim Y.L."/>
            <person name="Chan K.G."/>
            <person name="Webster B."/>
            <person name="Rollinson D."/>
            <person name="Brindley P.J."/>
            <person name="Gasser R.B."/>
            <person name="Young N.D."/>
        </authorList>
    </citation>
    <scope>NUCLEOTIDE SEQUENCE</scope>
</reference>
<comment type="caution">
    <text evidence="12">The sequence shown here is derived from an EMBL/GenBank/DDBJ whole genome shotgun (WGS) entry which is preliminary data.</text>
</comment>
<dbReference type="AlphaFoldDB" id="A0A6A5DIV3"/>
<feature type="binding site" evidence="9">
    <location>
        <position position="368"/>
    </location>
    <ligand>
        <name>Zn(2+)</name>
        <dbReference type="ChEBI" id="CHEBI:29105"/>
        <note>catalytic</note>
    </ligand>
</feature>
<evidence type="ECO:0000256" key="5">
    <source>
        <dbReference type="ARBA" id="ARBA00022833"/>
    </source>
</evidence>
<feature type="binding site" evidence="9">
    <location>
        <position position="364"/>
    </location>
    <ligand>
        <name>Zn(2+)</name>
        <dbReference type="ChEBI" id="CHEBI:29105"/>
        <note>catalytic</note>
    </ligand>
</feature>
<dbReference type="GO" id="GO:0006508">
    <property type="term" value="P:proteolysis"/>
    <property type="evidence" value="ECO:0007669"/>
    <property type="project" value="UniProtKB-KW"/>
</dbReference>
<dbReference type="InterPro" id="IPR045609">
    <property type="entry name" value="DUF6451"/>
</dbReference>
<dbReference type="Gene3D" id="3.90.132.10">
    <property type="entry name" value="Leishmanolysin , domain 2"/>
    <property type="match status" value="1"/>
</dbReference>
<sequence>MFFSCKYAALALPIRGFTSASDPPCSYRLLTKFYVSKQLSINTKIRIFNTNVNTVLLYGVETWRTTKPIIQKIQVFLNSCLHKILLIRWPNTINNNSGRINQEESLEVNMTYIEECTELRHKSSPHLKSSRPKEARNTKEQIKLINGERHEKKEQQLDRTKNDHTVTVHSDDVERRNTAPKHLKFYTHFTQNFYTMKDHAKLSLCYFTFLQIYLRAAIKYWEEALTVKKPGSGKQLAKRYCESGYYYTAIGNNSIFCRQSMCKRDVMCGRVKIPDQYVGECYQEYYNRLHRTYNNGSGIPSAGYILLVDAINTRTCSGSTAAFASSCLMDEETDRPILGFVNVCPGKMGVDYPEDRNSLGIFLHEIGHALGFSSSNFPFMRFPNGKARTPRDDKRKPKYKDQYGNYIPSNNTITKITRTWRSTAGWFTKDFYAFVTPKILNAARKHFTCNRLDGADLENQYQTGPIGSHWEGRTYSVSLLKYEYEFCTF</sequence>
<feature type="compositionally biased region" description="Basic and acidic residues" evidence="11">
    <location>
        <begin position="131"/>
        <end position="141"/>
    </location>
</feature>
<dbReference type="GO" id="GO:0004222">
    <property type="term" value="F:metalloendopeptidase activity"/>
    <property type="evidence" value="ECO:0007669"/>
    <property type="project" value="UniProtKB-UniRule"/>
</dbReference>
<proteinExistence type="inferred from homology"/>
<protein>
    <recommendedName>
        <fullName evidence="7 10">Leishmanolysin-like peptidase</fullName>
        <ecNumber evidence="10">3.4.24.-</ecNumber>
    </recommendedName>
</protein>
<accession>A0A6A5DIV3</accession>
<dbReference type="GO" id="GO:0007155">
    <property type="term" value="P:cell adhesion"/>
    <property type="evidence" value="ECO:0007669"/>
    <property type="project" value="InterPro"/>
</dbReference>
<evidence type="ECO:0000256" key="11">
    <source>
        <dbReference type="SAM" id="MobiDB-lite"/>
    </source>
</evidence>
<dbReference type="Gene3D" id="3.10.170.20">
    <property type="match status" value="1"/>
</dbReference>
<keyword evidence="2 10" id="KW-0645">Protease</keyword>
<gene>
    <name evidence="12" type="ORF">MS3_00007218</name>
</gene>
<feature type="binding site" evidence="9">
    <location>
        <position position="469"/>
    </location>
    <ligand>
        <name>Zn(2+)</name>
        <dbReference type="ChEBI" id="CHEBI:29105"/>
        <note>catalytic</note>
    </ligand>
</feature>
<evidence type="ECO:0000256" key="6">
    <source>
        <dbReference type="ARBA" id="ARBA00023049"/>
    </source>
</evidence>
<dbReference type="GeneID" id="24595557"/>
<dbReference type="GO" id="GO:0016020">
    <property type="term" value="C:membrane"/>
    <property type="evidence" value="ECO:0007669"/>
    <property type="project" value="InterPro"/>
</dbReference>
<evidence type="ECO:0000256" key="4">
    <source>
        <dbReference type="ARBA" id="ARBA00022801"/>
    </source>
</evidence>
<dbReference type="InterPro" id="IPR001577">
    <property type="entry name" value="Peptidase_M8"/>
</dbReference>
<evidence type="ECO:0000256" key="2">
    <source>
        <dbReference type="ARBA" id="ARBA00022670"/>
    </source>
</evidence>
<keyword evidence="6 9" id="KW-0482">Metalloprotease</keyword>
<feature type="active site" evidence="8">
    <location>
        <position position="365"/>
    </location>
</feature>
<reference evidence="12" key="1">
    <citation type="journal article" date="2012" name="Nat. Genet.">
        <title>Whole-genome sequence of Schistosoma haematobium.</title>
        <authorList>
            <person name="Young N.D."/>
            <person name="Jex A.R."/>
            <person name="Li B."/>
            <person name="Liu S."/>
            <person name="Yang L."/>
            <person name="Xiong Z."/>
            <person name="Li Y."/>
            <person name="Cantacessi C."/>
            <person name="Hall R.S."/>
            <person name="Xu X."/>
            <person name="Chen F."/>
            <person name="Wu X."/>
            <person name="Zerlotini A."/>
            <person name="Oliveira G."/>
            <person name="Hofmann A."/>
            <person name="Zhang G."/>
            <person name="Fang X."/>
            <person name="Kang Y."/>
            <person name="Campbell B.E."/>
            <person name="Loukas A."/>
            <person name="Ranganathan S."/>
            <person name="Rollinson D."/>
            <person name="Rinaldi G."/>
            <person name="Brindley P.J."/>
            <person name="Yang H."/>
            <person name="Wang J."/>
            <person name="Wang J."/>
            <person name="Gasser R.B."/>
        </authorList>
    </citation>
    <scope>NUCLEOTIDE SEQUENCE</scope>
</reference>
<evidence type="ECO:0000256" key="3">
    <source>
        <dbReference type="ARBA" id="ARBA00022723"/>
    </source>
</evidence>
<name>A0A6A5DIV3_SCHHA</name>
<evidence type="ECO:0000313" key="12">
    <source>
        <dbReference type="EMBL" id="KAH9582464.1"/>
    </source>
</evidence>